<evidence type="ECO:0000313" key="5">
    <source>
        <dbReference type="Proteomes" id="UP000267464"/>
    </source>
</evidence>
<dbReference type="InterPro" id="IPR000160">
    <property type="entry name" value="GGDEF_dom"/>
</dbReference>
<dbReference type="RefSeq" id="WP_124540593.1">
    <property type="nucleotide sequence ID" value="NZ_QUSW01000003.1"/>
</dbReference>
<keyword evidence="1" id="KW-0472">Membrane</keyword>
<protein>
    <submittedName>
        <fullName evidence="4">EAL domain-containing protein</fullName>
    </submittedName>
</protein>
<dbReference type="PANTHER" id="PTHR44757:SF2">
    <property type="entry name" value="BIOFILM ARCHITECTURE MAINTENANCE PROTEIN MBAA"/>
    <property type="match status" value="1"/>
</dbReference>
<proteinExistence type="predicted"/>
<dbReference type="SUPFAM" id="SSF55073">
    <property type="entry name" value="Nucleotide cyclase"/>
    <property type="match status" value="1"/>
</dbReference>
<dbReference type="Gene3D" id="3.30.70.270">
    <property type="match status" value="1"/>
</dbReference>
<feature type="transmembrane region" description="Helical" evidence="1">
    <location>
        <begin position="20"/>
        <end position="38"/>
    </location>
</feature>
<comment type="caution">
    <text evidence="4">The sequence shown here is derived from an EMBL/GenBank/DDBJ whole genome shotgun (WGS) entry which is preliminary data.</text>
</comment>
<dbReference type="InterPro" id="IPR035919">
    <property type="entry name" value="EAL_sf"/>
</dbReference>
<name>A0A3N7HR18_9BURK</name>
<evidence type="ECO:0000259" key="3">
    <source>
        <dbReference type="PROSITE" id="PS50887"/>
    </source>
</evidence>
<feature type="domain" description="EAL" evidence="2">
    <location>
        <begin position="433"/>
        <end position="686"/>
    </location>
</feature>
<reference evidence="4 5" key="2">
    <citation type="submission" date="2018-12" db="EMBL/GenBank/DDBJ databases">
        <title>Rhizobacter gummiphilus sp. nov., a rubber-degrading bacterium isolated from the soil of a botanical garden in Japan.</title>
        <authorList>
            <person name="Shunsuke S.S."/>
        </authorList>
    </citation>
    <scope>NUCLEOTIDE SEQUENCE [LARGE SCALE GENOMIC DNA]</scope>
    <source>
        <strain evidence="4 5">S-16</strain>
    </source>
</reference>
<feature type="domain" description="GGDEF" evidence="3">
    <location>
        <begin position="284"/>
        <end position="424"/>
    </location>
</feature>
<dbReference type="PROSITE" id="PS50887">
    <property type="entry name" value="GGDEF"/>
    <property type="match status" value="1"/>
</dbReference>
<keyword evidence="5" id="KW-1185">Reference proteome</keyword>
<evidence type="ECO:0000313" key="4">
    <source>
        <dbReference type="EMBL" id="RQP24143.1"/>
    </source>
</evidence>
<dbReference type="SMART" id="SM00052">
    <property type="entry name" value="EAL"/>
    <property type="match status" value="1"/>
</dbReference>
<feature type="transmembrane region" description="Helical" evidence="1">
    <location>
        <begin position="114"/>
        <end position="133"/>
    </location>
</feature>
<evidence type="ECO:0000259" key="2">
    <source>
        <dbReference type="PROSITE" id="PS50883"/>
    </source>
</evidence>
<reference evidence="4 5" key="1">
    <citation type="submission" date="2018-08" db="EMBL/GenBank/DDBJ databases">
        <authorList>
            <person name="Khan S.A."/>
            <person name="Jeon C.O."/>
            <person name="Chun B.H."/>
            <person name="Jeong S.E."/>
        </authorList>
    </citation>
    <scope>NUCLEOTIDE SEQUENCE [LARGE SCALE GENOMIC DNA]</scope>
    <source>
        <strain evidence="4 5">S-16</strain>
    </source>
</reference>
<dbReference type="Proteomes" id="UP000267464">
    <property type="component" value="Unassembled WGS sequence"/>
</dbReference>
<dbReference type="SUPFAM" id="SSF141868">
    <property type="entry name" value="EAL domain-like"/>
    <property type="match status" value="1"/>
</dbReference>
<dbReference type="FunFam" id="3.20.20.450:FF:000001">
    <property type="entry name" value="Cyclic di-GMP phosphodiesterase yahA"/>
    <property type="match status" value="1"/>
</dbReference>
<evidence type="ECO:0000256" key="1">
    <source>
        <dbReference type="SAM" id="Phobius"/>
    </source>
</evidence>
<feature type="transmembrane region" description="Helical" evidence="1">
    <location>
        <begin position="178"/>
        <end position="197"/>
    </location>
</feature>
<dbReference type="CDD" id="cd01949">
    <property type="entry name" value="GGDEF"/>
    <property type="match status" value="1"/>
</dbReference>
<dbReference type="Gene3D" id="3.20.20.450">
    <property type="entry name" value="EAL domain"/>
    <property type="match status" value="1"/>
</dbReference>
<dbReference type="PANTHER" id="PTHR44757">
    <property type="entry name" value="DIGUANYLATE CYCLASE DGCP"/>
    <property type="match status" value="1"/>
</dbReference>
<dbReference type="Pfam" id="PF00563">
    <property type="entry name" value="EAL"/>
    <property type="match status" value="1"/>
</dbReference>
<dbReference type="AlphaFoldDB" id="A0A3N7HR18"/>
<dbReference type="InterPro" id="IPR001633">
    <property type="entry name" value="EAL_dom"/>
</dbReference>
<keyword evidence="1" id="KW-1133">Transmembrane helix</keyword>
<dbReference type="InterPro" id="IPR043128">
    <property type="entry name" value="Rev_trsase/Diguanyl_cyclase"/>
</dbReference>
<dbReference type="PROSITE" id="PS50883">
    <property type="entry name" value="EAL"/>
    <property type="match status" value="1"/>
</dbReference>
<dbReference type="NCBIfam" id="TIGR00254">
    <property type="entry name" value="GGDEF"/>
    <property type="match status" value="1"/>
</dbReference>
<feature type="transmembrane region" description="Helical" evidence="1">
    <location>
        <begin position="50"/>
        <end position="74"/>
    </location>
</feature>
<dbReference type="OrthoDB" id="9813903at2"/>
<dbReference type="InterPro" id="IPR052155">
    <property type="entry name" value="Biofilm_reg_signaling"/>
</dbReference>
<organism evidence="4 5">
    <name type="scientific">Piscinibacter terrae</name>
    <dbReference type="NCBI Taxonomy" id="2496871"/>
    <lineage>
        <taxon>Bacteria</taxon>
        <taxon>Pseudomonadati</taxon>
        <taxon>Pseudomonadota</taxon>
        <taxon>Betaproteobacteria</taxon>
        <taxon>Burkholderiales</taxon>
        <taxon>Sphaerotilaceae</taxon>
        <taxon>Piscinibacter</taxon>
    </lineage>
</organism>
<gene>
    <name evidence="4" type="ORF">DZC73_12520</name>
</gene>
<dbReference type="CDD" id="cd01948">
    <property type="entry name" value="EAL"/>
    <property type="match status" value="1"/>
</dbReference>
<feature type="transmembrane region" description="Helical" evidence="1">
    <location>
        <begin position="139"/>
        <end position="158"/>
    </location>
</feature>
<dbReference type="EMBL" id="QUSW01000003">
    <property type="protein sequence ID" value="RQP24143.1"/>
    <property type="molecule type" value="Genomic_DNA"/>
</dbReference>
<dbReference type="SMART" id="SM00267">
    <property type="entry name" value="GGDEF"/>
    <property type="match status" value="1"/>
</dbReference>
<feature type="transmembrane region" description="Helical" evidence="1">
    <location>
        <begin position="80"/>
        <end position="102"/>
    </location>
</feature>
<sequence length="735" mass="79323">MTSPADVPLLTELALPLRLAAALACLGCGALLALMMAQRADGTDARVERSWLVTSAVIVGACFWSAALCVAMGMAGAGRVPLAGAAFALLLSIASALVAFIGGTSRRKRHRPPAAAGASFLLLCVVATLAQSLEWKTPLTAVLAVCAGAIAAQVAMVWTLSHWQRNRRHAPWKRSIQAALPLGLAQALPIAAMAFWLPMPDPVMPAGELLTAVLAFGMALLAMQAWRMERLMMGRHQLLGAQLQQAHAHLERTPFSDPLTGLLSRVGLEASLRQAAQQAENQGHRVALLLIGLDSFKSVNDSFGHALGDSVLREVSRRLVEHAATLVGPPRVIGQTLARLGGDEFLLMLQGHLDRQSLGRSAAKLLEVLDGPINCDGQELKLSASIGIACFPEDGGASKLIVRADAAMHAAKAAGGCTYMAFEPRMQDDARDKHELLRDLRHAIENKQLELFYQPKIDARSGQVTAAEALLRWHHPVRGTLSPDVFIPLAERHGLIGALGNWVIDDACRQARVWRERGLKMRVAINLSVFQMRQNDLVERIQAALKRHGVNPSRLTCEITESVAMEDTQVTQRTFERLGQAGIHLSIDDFGTGYSSLSYLRRLPATELKIDRSFVMDLDTSDDAKAIVDAVLKLAHAIGLKVVAEGVETVQQRDILLQLGCDEFQGYLFARPMSARALLLWAVEDKPAKNAFRASLFAETDVSVMGDAPRSSSQDGLHSVQALRAQRRHGGAAGG</sequence>
<feature type="transmembrane region" description="Helical" evidence="1">
    <location>
        <begin position="209"/>
        <end position="226"/>
    </location>
</feature>
<keyword evidence="1" id="KW-0812">Transmembrane</keyword>
<accession>A0A3N7HR18</accession>
<dbReference type="InterPro" id="IPR029787">
    <property type="entry name" value="Nucleotide_cyclase"/>
</dbReference>
<dbReference type="Pfam" id="PF00990">
    <property type="entry name" value="GGDEF"/>
    <property type="match status" value="1"/>
</dbReference>